<name>A0A0F3IUU1_9PROT</name>
<dbReference type="InterPro" id="IPR021993">
    <property type="entry name" value="ATPase-cat-bd"/>
</dbReference>
<evidence type="ECO:0000313" key="2">
    <source>
        <dbReference type="EMBL" id="KJV10510.1"/>
    </source>
</evidence>
<organism evidence="2 3">
    <name type="scientific">Elstera litoralis</name>
    <dbReference type="NCBI Taxonomy" id="552518"/>
    <lineage>
        <taxon>Bacteria</taxon>
        <taxon>Pseudomonadati</taxon>
        <taxon>Pseudomonadota</taxon>
        <taxon>Alphaproteobacteria</taxon>
        <taxon>Rhodospirillales</taxon>
        <taxon>Rhodospirillaceae</taxon>
        <taxon>Elstera</taxon>
    </lineage>
</organism>
<dbReference type="Gene3D" id="3.30.70.100">
    <property type="match status" value="1"/>
</dbReference>
<dbReference type="Pfam" id="PF00403">
    <property type="entry name" value="HMA"/>
    <property type="match status" value="1"/>
</dbReference>
<dbReference type="InterPro" id="IPR006121">
    <property type="entry name" value="HMA_dom"/>
</dbReference>
<dbReference type="GO" id="GO:0046872">
    <property type="term" value="F:metal ion binding"/>
    <property type="evidence" value="ECO:0007669"/>
    <property type="project" value="InterPro"/>
</dbReference>
<reference evidence="2 3" key="1">
    <citation type="submission" date="2015-03" db="EMBL/GenBank/DDBJ databases">
        <title>Draft genome sequence of Elstera litoralis.</title>
        <authorList>
            <person name="Rahalkar M.C."/>
            <person name="Dhakephalkar P.K."/>
            <person name="Pore S.D."/>
            <person name="Arora P."/>
            <person name="Kapse N.G."/>
            <person name="Pandit P.S."/>
        </authorList>
    </citation>
    <scope>NUCLEOTIDE SEQUENCE [LARGE SCALE GENOMIC DNA]</scope>
    <source>
        <strain evidence="2 3">Dia-1</strain>
    </source>
</reference>
<dbReference type="SUPFAM" id="SSF55008">
    <property type="entry name" value="HMA, heavy metal-associated domain"/>
    <property type="match status" value="1"/>
</dbReference>
<proteinExistence type="predicted"/>
<dbReference type="PROSITE" id="PS50846">
    <property type="entry name" value="HMA_2"/>
    <property type="match status" value="1"/>
</dbReference>
<evidence type="ECO:0000313" key="3">
    <source>
        <dbReference type="Proteomes" id="UP000033774"/>
    </source>
</evidence>
<dbReference type="Proteomes" id="UP000033774">
    <property type="component" value="Unassembled WGS sequence"/>
</dbReference>
<dbReference type="Pfam" id="PF12156">
    <property type="entry name" value="ATPase-cat_bd"/>
    <property type="match status" value="1"/>
</dbReference>
<dbReference type="AlphaFoldDB" id="A0A0F3IUU1"/>
<comment type="caution">
    <text evidence="2">The sequence shown here is derived from an EMBL/GenBank/DDBJ whole genome shotgun (WGS) entry which is preliminary data.</text>
</comment>
<protein>
    <recommendedName>
        <fullName evidence="1">HMA domain-containing protein</fullName>
    </recommendedName>
</protein>
<accession>A0A0F3IUU1</accession>
<sequence length="152" mass="16432">MTALRAPAAFETTESSCAHCGASLQASAEPGERFCCHGCAGAYALIHDLGLDQYYARRCLDPDARAPRPEEEGAEMSAFVRAGDSGTASLTVMVDGLQCAACVWLIESVLAKLPGMREGRVNMTTRRLRLTWEGGVDDWRRPVEAIERLAIA</sequence>
<dbReference type="InterPro" id="IPR036163">
    <property type="entry name" value="HMA_dom_sf"/>
</dbReference>
<dbReference type="RefSeq" id="WP_045774798.1">
    <property type="nucleotide sequence ID" value="NZ_LAJY01000086.1"/>
</dbReference>
<evidence type="ECO:0000259" key="1">
    <source>
        <dbReference type="PROSITE" id="PS50846"/>
    </source>
</evidence>
<keyword evidence="3" id="KW-1185">Reference proteome</keyword>
<feature type="domain" description="HMA" evidence="1">
    <location>
        <begin position="88"/>
        <end position="152"/>
    </location>
</feature>
<gene>
    <name evidence="2" type="ORF">VZ95_04410</name>
</gene>
<dbReference type="CDD" id="cd00371">
    <property type="entry name" value="HMA"/>
    <property type="match status" value="1"/>
</dbReference>
<dbReference type="EMBL" id="LAJY01000086">
    <property type="protein sequence ID" value="KJV10510.1"/>
    <property type="molecule type" value="Genomic_DNA"/>
</dbReference>